<dbReference type="AlphaFoldDB" id="A0A2P2PUW9"/>
<sequence>MHINQHLPRTKCKRGTKQHPRKDNVCQANTPNKFEPRTERVKKNPRGN</sequence>
<name>A0A2P2PUW9_RHIMU</name>
<proteinExistence type="predicted"/>
<accession>A0A2P2PUW9</accession>
<reference evidence="2" key="1">
    <citation type="submission" date="2018-02" db="EMBL/GenBank/DDBJ databases">
        <title>Rhizophora mucronata_Transcriptome.</title>
        <authorList>
            <person name="Meera S.P."/>
            <person name="Sreeshan A."/>
            <person name="Augustine A."/>
        </authorList>
    </citation>
    <scope>NUCLEOTIDE SEQUENCE</scope>
    <source>
        <tissue evidence="2">Leaf</tissue>
    </source>
</reference>
<evidence type="ECO:0000256" key="1">
    <source>
        <dbReference type="SAM" id="MobiDB-lite"/>
    </source>
</evidence>
<feature type="compositionally biased region" description="Basic residues" evidence="1">
    <location>
        <begin position="8"/>
        <end position="20"/>
    </location>
</feature>
<dbReference type="EMBL" id="GGEC01077945">
    <property type="protein sequence ID" value="MBX58429.1"/>
    <property type="molecule type" value="Transcribed_RNA"/>
</dbReference>
<evidence type="ECO:0000313" key="2">
    <source>
        <dbReference type="EMBL" id="MBX58429.1"/>
    </source>
</evidence>
<feature type="region of interest" description="Disordered" evidence="1">
    <location>
        <begin position="1"/>
        <end position="48"/>
    </location>
</feature>
<organism evidence="2">
    <name type="scientific">Rhizophora mucronata</name>
    <name type="common">Asiatic mangrove</name>
    <dbReference type="NCBI Taxonomy" id="61149"/>
    <lineage>
        <taxon>Eukaryota</taxon>
        <taxon>Viridiplantae</taxon>
        <taxon>Streptophyta</taxon>
        <taxon>Embryophyta</taxon>
        <taxon>Tracheophyta</taxon>
        <taxon>Spermatophyta</taxon>
        <taxon>Magnoliopsida</taxon>
        <taxon>eudicotyledons</taxon>
        <taxon>Gunneridae</taxon>
        <taxon>Pentapetalae</taxon>
        <taxon>rosids</taxon>
        <taxon>fabids</taxon>
        <taxon>Malpighiales</taxon>
        <taxon>Rhizophoraceae</taxon>
        <taxon>Rhizophora</taxon>
    </lineage>
</organism>
<protein>
    <submittedName>
        <fullName evidence="2">Uncharacterized protein</fullName>
    </submittedName>
</protein>